<evidence type="ECO:0000313" key="2">
    <source>
        <dbReference type="EMBL" id="GAA2422331.1"/>
    </source>
</evidence>
<reference evidence="3" key="1">
    <citation type="journal article" date="2019" name="Int. J. Syst. Evol. Microbiol.">
        <title>The Global Catalogue of Microorganisms (GCM) 10K type strain sequencing project: providing services to taxonomists for standard genome sequencing and annotation.</title>
        <authorList>
            <consortium name="The Broad Institute Genomics Platform"/>
            <consortium name="The Broad Institute Genome Sequencing Center for Infectious Disease"/>
            <person name="Wu L."/>
            <person name="Ma J."/>
        </authorList>
    </citation>
    <scope>NUCLEOTIDE SEQUENCE [LARGE SCALE GENOMIC DNA]</scope>
    <source>
        <strain evidence="3">JCM 6922</strain>
    </source>
</reference>
<gene>
    <name evidence="2" type="ORF">GCM10010421_05390</name>
</gene>
<comment type="caution">
    <text evidence="2">The sequence shown here is derived from an EMBL/GenBank/DDBJ whole genome shotgun (WGS) entry which is preliminary data.</text>
</comment>
<sequence length="414" mass="44571">MCGTVGMFVGCSALSYCPRRLLAGPAADSEREAGEDAAEDAGRDAARTPGRRPVPEPGEYRSPFQSWYERSSVRSAPRRTVGDGDGAAGTPADGPEDTGGAPRGARAGRADATGPVGGAGQADAGAEAEDGTGPGGARRFFPPELVPVTRHPLIRALPATVFDEVLVQHLYRYLDFTIKLEHLVVNRTVLGIAHGSVGVAVPEEMRLDAYKMYCDEAYHALFSADLAAQVRQATGIVPRLPGEPFFLRRLREISAGLPASRRPLAELLFVIVSETLISASLADVPGHEGVVPAVTGTIRDHALDEGRHHAYFAHFLQRLWAQLEPGERRAAARLVPRLMDAFLRPDTEALRAELTGYGLTRDSAEQVAAEVYTPEVLSSHALATSRQARRYFRELGAFDDAQVRDELAAYGLLE</sequence>
<dbReference type="Pfam" id="PF11583">
    <property type="entry name" value="AurF"/>
    <property type="match status" value="1"/>
</dbReference>
<evidence type="ECO:0008006" key="4">
    <source>
        <dbReference type="Google" id="ProtNLM"/>
    </source>
</evidence>
<feature type="compositionally biased region" description="Basic and acidic residues" evidence="1">
    <location>
        <begin position="28"/>
        <end position="46"/>
    </location>
</feature>
<keyword evidence="3" id="KW-1185">Reference proteome</keyword>
<dbReference type="InterPro" id="IPR012348">
    <property type="entry name" value="RNR-like"/>
</dbReference>
<dbReference type="InterPro" id="IPR025859">
    <property type="entry name" value="AurF/CmlI"/>
</dbReference>
<evidence type="ECO:0000256" key="1">
    <source>
        <dbReference type="SAM" id="MobiDB-lite"/>
    </source>
</evidence>
<protein>
    <recommendedName>
        <fullName evidence="4">p-aminobenzoate N-oxygenase AurF</fullName>
    </recommendedName>
</protein>
<feature type="region of interest" description="Disordered" evidence="1">
    <location>
        <begin position="25"/>
        <end position="142"/>
    </location>
</feature>
<dbReference type="Gene3D" id="1.10.620.20">
    <property type="entry name" value="Ribonucleotide Reductase, subunit A"/>
    <property type="match status" value="1"/>
</dbReference>
<accession>A0ABP5W8J5</accession>
<proteinExistence type="predicted"/>
<feature type="compositionally biased region" description="Low complexity" evidence="1">
    <location>
        <begin position="88"/>
        <end position="114"/>
    </location>
</feature>
<evidence type="ECO:0000313" key="3">
    <source>
        <dbReference type="Proteomes" id="UP001500460"/>
    </source>
</evidence>
<organism evidence="2 3">
    <name type="scientific">Streptomyces glaucus</name>
    <dbReference type="NCBI Taxonomy" id="284029"/>
    <lineage>
        <taxon>Bacteria</taxon>
        <taxon>Bacillati</taxon>
        <taxon>Actinomycetota</taxon>
        <taxon>Actinomycetes</taxon>
        <taxon>Kitasatosporales</taxon>
        <taxon>Streptomycetaceae</taxon>
        <taxon>Streptomyces</taxon>
    </lineage>
</organism>
<dbReference type="EMBL" id="BAAATK010000002">
    <property type="protein sequence ID" value="GAA2422331.1"/>
    <property type="molecule type" value="Genomic_DNA"/>
</dbReference>
<dbReference type="Proteomes" id="UP001500460">
    <property type="component" value="Unassembled WGS sequence"/>
</dbReference>
<dbReference type="RefSeq" id="WP_344599696.1">
    <property type="nucleotide sequence ID" value="NZ_BAAATK010000002.1"/>
</dbReference>
<dbReference type="SUPFAM" id="SSF47240">
    <property type="entry name" value="Ferritin-like"/>
    <property type="match status" value="1"/>
</dbReference>
<name>A0ABP5W8J5_9ACTN</name>
<dbReference type="InterPro" id="IPR009078">
    <property type="entry name" value="Ferritin-like_SF"/>
</dbReference>